<proteinExistence type="predicted"/>
<dbReference type="InterPro" id="IPR014555">
    <property type="entry name" value="RecF-like"/>
</dbReference>
<keyword evidence="3" id="KW-0547">Nucleotide-binding</keyword>
<dbReference type="Gene3D" id="3.40.50.300">
    <property type="entry name" value="P-loop containing nucleotide triphosphate hydrolases"/>
    <property type="match status" value="2"/>
</dbReference>
<dbReference type="GO" id="GO:0005524">
    <property type="term" value="F:ATP binding"/>
    <property type="evidence" value="ECO:0007669"/>
    <property type="project" value="UniProtKB-KW"/>
</dbReference>
<dbReference type="SUPFAM" id="SSF52540">
    <property type="entry name" value="P-loop containing nucleoside triphosphate hydrolases"/>
    <property type="match status" value="1"/>
</dbReference>
<dbReference type="InterPro" id="IPR027417">
    <property type="entry name" value="P-loop_NTPase"/>
</dbReference>
<keyword evidence="1" id="KW-0742">SOS response</keyword>
<dbReference type="PIRSF" id="PIRSF029347">
    <property type="entry name" value="RecF"/>
    <property type="match status" value="1"/>
</dbReference>
<comment type="caution">
    <text evidence="3">The sequence shown here is derived from an EMBL/GenBank/DDBJ whole genome shotgun (WGS) entry which is preliminary data.</text>
</comment>
<keyword evidence="1" id="KW-0227">DNA damage</keyword>
<evidence type="ECO:0000256" key="1">
    <source>
        <dbReference type="ARBA" id="ARBA00023236"/>
    </source>
</evidence>
<keyword evidence="4" id="KW-1185">Reference proteome</keyword>
<dbReference type="Proteomes" id="UP000807371">
    <property type="component" value="Unassembled WGS sequence"/>
</dbReference>
<dbReference type="PANTHER" id="PTHR32182">
    <property type="entry name" value="DNA REPLICATION AND REPAIR PROTEIN RECF"/>
    <property type="match status" value="1"/>
</dbReference>
<dbReference type="InterPro" id="IPR003959">
    <property type="entry name" value="ATPase_AAA_core"/>
</dbReference>
<gene>
    <name evidence="3" type="ORF">IHE55_21185</name>
</gene>
<evidence type="ECO:0000259" key="2">
    <source>
        <dbReference type="Pfam" id="PF13304"/>
    </source>
</evidence>
<feature type="domain" description="ATPase AAA-type core" evidence="2">
    <location>
        <begin position="280"/>
        <end position="368"/>
    </location>
</feature>
<dbReference type="EMBL" id="JACYXC010000001">
    <property type="protein sequence ID" value="MBH5337142.1"/>
    <property type="molecule type" value="Genomic_DNA"/>
</dbReference>
<accession>A0ABS0NPX5</accession>
<protein>
    <submittedName>
        <fullName evidence="3">ATP-binding protein</fullName>
    </submittedName>
</protein>
<reference evidence="3 4" key="1">
    <citation type="submission" date="2020-09" db="EMBL/GenBank/DDBJ databases">
        <title>Biosynthesis of the nuclear factor of activated T cells inhibitor NFAT-133 and its congeners in Streptomyces pactum.</title>
        <authorList>
            <person name="Zhou W."/>
            <person name="Posri P."/>
            <person name="Abugrain M.E."/>
            <person name="Weisberg A.J."/>
            <person name="Chang J.H."/>
            <person name="Mahmud T."/>
        </authorList>
    </citation>
    <scope>NUCLEOTIDE SEQUENCE [LARGE SCALE GENOMIC DNA]</scope>
    <source>
        <strain evidence="3 4">ATCC 27456</strain>
    </source>
</reference>
<dbReference type="Pfam" id="PF13304">
    <property type="entry name" value="AAA_21"/>
    <property type="match status" value="1"/>
</dbReference>
<dbReference type="RefSeq" id="WP_197990472.1">
    <property type="nucleotide sequence ID" value="NZ_JACYXC010000001.1"/>
</dbReference>
<sequence length="432" mass="47306">MITQVRIDGFKSFLDFRLDVPPVMVVLGLNAAGKSNFFDALRLVSGTLRDGFEATVAADRRFAARDLFHRGGPEGRPVREDFTITVGALVRSPDGPLPLRVRLVARYEPGPGRRPGRAVLDPARSAVWVSSLKNRDWMDRLGLGTEMREAIAAARRAFLLRTRTPHLRILDHGFAAHPPGPGTPPPAGEGGPAELVSLVLRECAGWQPLLLSPEAMRGLVPVGPDAPLDHDGRNLPLVLDRIESEAPTAWRRLVADLAGVVEGVRDVRTRYLESRQEFDYEVEFEHTGWTAPPLLSDGTVRTLALLAACADPLRRGTLCVEEIENGMHPTRVADLVRRLRRGCGADPAGSGAPFRQLLASTHSPALLAALRTDLTGSLVFMEQVDRVDPQRQAVSRVSVARPLRERDLSEEPGETMSPQQVDRLLRRLAQGA</sequence>
<organism evidence="3 4">
    <name type="scientific">Streptomyces pactum</name>
    <dbReference type="NCBI Taxonomy" id="68249"/>
    <lineage>
        <taxon>Bacteria</taxon>
        <taxon>Bacillati</taxon>
        <taxon>Actinomycetota</taxon>
        <taxon>Actinomycetes</taxon>
        <taxon>Kitasatosporales</taxon>
        <taxon>Streptomycetaceae</taxon>
        <taxon>Streptomyces</taxon>
    </lineage>
</organism>
<keyword evidence="3" id="KW-0067">ATP-binding</keyword>
<dbReference type="PANTHER" id="PTHR32182:SF22">
    <property type="entry name" value="ATP-DEPENDENT ENDONUCLEASE, OLD FAMILY-RELATED"/>
    <property type="match status" value="1"/>
</dbReference>
<evidence type="ECO:0000313" key="4">
    <source>
        <dbReference type="Proteomes" id="UP000807371"/>
    </source>
</evidence>
<name>A0ABS0NPX5_9ACTN</name>
<evidence type="ECO:0000313" key="3">
    <source>
        <dbReference type="EMBL" id="MBH5337142.1"/>
    </source>
</evidence>